<gene>
    <name evidence="3" type="ORF">CQW29_08010</name>
</gene>
<dbReference type="GO" id="GO:1990238">
    <property type="term" value="F:double-stranded DNA endonuclease activity"/>
    <property type="evidence" value="ECO:0007669"/>
    <property type="project" value="TreeGrafter"/>
</dbReference>
<reference evidence="3 4" key="1">
    <citation type="submission" date="2017-10" db="EMBL/GenBank/DDBJ databases">
        <title>Draft genome of two endophytic bacteria isolated from 'guarana' Paullinia cupana (Mart.) Ducke.</title>
        <authorList>
            <person name="Siqueira K.A."/>
            <person name="Liotti R.G."/>
            <person name="Mendes T.A."/>
            <person name="Soares M.A."/>
        </authorList>
    </citation>
    <scope>NUCLEOTIDE SEQUENCE [LARGE SCALE GENOMIC DNA]</scope>
    <source>
        <strain evidence="3 4">342</strain>
    </source>
</reference>
<dbReference type="NCBIfam" id="TIGR01784">
    <property type="entry name" value="T_den_put_tspse"/>
    <property type="match status" value="1"/>
</dbReference>
<dbReference type="InterPro" id="IPR051699">
    <property type="entry name" value="Rpn/YhgA-like_nuclease"/>
</dbReference>
<name>A0A2S9IE61_9GAMM</name>
<dbReference type="OrthoDB" id="6532193at2"/>
<dbReference type="Pfam" id="PF04754">
    <property type="entry name" value="Transposase_31"/>
    <property type="match status" value="1"/>
</dbReference>
<protein>
    <submittedName>
        <fullName evidence="3">ISNCY family transposase</fullName>
    </submittedName>
</protein>
<accession>A0A2S9IE61</accession>
<evidence type="ECO:0000313" key="4">
    <source>
        <dbReference type="Proteomes" id="UP000239181"/>
    </source>
</evidence>
<evidence type="ECO:0000313" key="3">
    <source>
        <dbReference type="EMBL" id="PRD16066.1"/>
    </source>
</evidence>
<comment type="caution">
    <text evidence="3">The sequence shown here is derived from an EMBL/GenBank/DDBJ whole genome shotgun (WGS) entry which is preliminary data.</text>
</comment>
<dbReference type="Proteomes" id="UP000239181">
    <property type="component" value="Unassembled WGS sequence"/>
</dbReference>
<evidence type="ECO:0000256" key="1">
    <source>
        <dbReference type="ARBA" id="ARBA00009787"/>
    </source>
</evidence>
<dbReference type="InterPro" id="IPR006842">
    <property type="entry name" value="Transposase_31"/>
</dbReference>
<dbReference type="EMBL" id="PDET01000004">
    <property type="protein sequence ID" value="PRD16066.1"/>
    <property type="molecule type" value="Genomic_DNA"/>
</dbReference>
<dbReference type="AlphaFoldDB" id="A0A2S9IE61"/>
<evidence type="ECO:0000259" key="2">
    <source>
        <dbReference type="Pfam" id="PF04754"/>
    </source>
</evidence>
<organism evidence="3 4">
    <name type="scientific">Pantoea coffeiphila</name>
    <dbReference type="NCBI Taxonomy" id="1465635"/>
    <lineage>
        <taxon>Bacteria</taxon>
        <taxon>Pseudomonadati</taxon>
        <taxon>Pseudomonadota</taxon>
        <taxon>Gammaproteobacteria</taxon>
        <taxon>Enterobacterales</taxon>
        <taxon>Erwiniaceae</taxon>
        <taxon>Pantoea</taxon>
    </lineage>
</organism>
<dbReference type="GO" id="GO:0006310">
    <property type="term" value="P:DNA recombination"/>
    <property type="evidence" value="ECO:0007669"/>
    <property type="project" value="TreeGrafter"/>
</dbReference>
<dbReference type="InterPro" id="IPR010106">
    <property type="entry name" value="RpnA"/>
</dbReference>
<dbReference type="PANTHER" id="PTHR34611:SF2">
    <property type="entry name" value="INACTIVE RECOMBINATION-PROMOTING NUCLEASE-LIKE PROTEIN RPNE-RELATED"/>
    <property type="match status" value="1"/>
</dbReference>
<feature type="domain" description="Transposase (putative) YhgA-like" evidence="2">
    <location>
        <begin position="8"/>
        <end position="209"/>
    </location>
</feature>
<comment type="similarity">
    <text evidence="1">Belongs to the Rpn/YhgA-like nuclease family.</text>
</comment>
<proteinExistence type="inferred from homology"/>
<sequence length="324" mass="37071">MKGTQTPTPHDAIFKKILGHVDTARDFLQIYLPADLLNACRLDTLALESGSFIEEDLRAHYSDVLYSVKTLNGEGYIYTLIEHQSTPDRLMAFRLMRYAISVMQRHLDAGNETLPLVVPILFYHGRVTPYPYSMSWLQAFSDPQRAARLYGGDFPLVDVTVIADDEIMQHRRMAILELLQKHIRQRDLMELLEPLVTLMFTGYTGEEQLKPLFNYMLQVGRTPSPHAFAQELSRRTSGYKEGMMTLAEWFEQNGNQFFFEQGEEKGIEKGIEQGMERGVRKGRLEGAMDVTRSLARKMLAKGFERQTVADITGLSEDELAKLDH</sequence>
<dbReference type="PANTHER" id="PTHR34611">
    <property type="match status" value="1"/>
</dbReference>
<dbReference type="RefSeq" id="WP_105592200.1">
    <property type="nucleotide sequence ID" value="NZ_PDET01000004.1"/>
</dbReference>
<keyword evidence="4" id="KW-1185">Reference proteome</keyword>